<reference evidence="3 4" key="1">
    <citation type="submission" date="2020-07" db="EMBL/GenBank/DDBJ databases">
        <title>Sequencing the genomes of 1000 actinobacteria strains.</title>
        <authorList>
            <person name="Klenk H.-P."/>
        </authorList>
    </citation>
    <scope>NUCLEOTIDE SEQUENCE [LARGE SCALE GENOMIC DNA]</scope>
    <source>
        <strain evidence="3 4">DSM 45975</strain>
    </source>
</reference>
<name>A0A839E264_9PSEU</name>
<organism evidence="3 4">
    <name type="scientific">Halosaccharopolyspora lacisalsi</name>
    <dbReference type="NCBI Taxonomy" id="1000566"/>
    <lineage>
        <taxon>Bacteria</taxon>
        <taxon>Bacillati</taxon>
        <taxon>Actinomycetota</taxon>
        <taxon>Actinomycetes</taxon>
        <taxon>Pseudonocardiales</taxon>
        <taxon>Pseudonocardiaceae</taxon>
        <taxon>Halosaccharopolyspora</taxon>
    </lineage>
</organism>
<dbReference type="PANTHER" id="PTHR43586">
    <property type="entry name" value="CYSTEINE DESULFURASE"/>
    <property type="match status" value="1"/>
</dbReference>
<gene>
    <name evidence="1" type="primary">egtE</name>
    <name evidence="3" type="ORF">FHX42_004025</name>
</gene>
<dbReference type="Pfam" id="PF00266">
    <property type="entry name" value="Aminotran_5"/>
    <property type="match status" value="1"/>
</dbReference>
<dbReference type="Gene3D" id="3.40.640.10">
    <property type="entry name" value="Type I PLP-dependent aspartate aminotransferase-like (Major domain)"/>
    <property type="match status" value="1"/>
</dbReference>
<feature type="modified residue" description="N6-(pyridoxal phosphate)lysine" evidence="1">
    <location>
        <position position="209"/>
    </location>
</feature>
<evidence type="ECO:0000259" key="2">
    <source>
        <dbReference type="Pfam" id="PF00266"/>
    </source>
</evidence>
<evidence type="ECO:0000313" key="3">
    <source>
        <dbReference type="EMBL" id="MBA8826646.1"/>
    </source>
</evidence>
<dbReference type="Proteomes" id="UP000569329">
    <property type="component" value="Unassembled WGS sequence"/>
</dbReference>
<proteinExistence type="inferred from homology"/>
<dbReference type="GO" id="GO:0052699">
    <property type="term" value="P:ergothioneine biosynthetic process"/>
    <property type="evidence" value="ECO:0007669"/>
    <property type="project" value="UniProtKB-UniRule"/>
</dbReference>
<keyword evidence="1" id="KW-0456">Lyase</keyword>
<feature type="domain" description="Aminotransferase class V" evidence="2">
    <location>
        <begin position="19"/>
        <end position="378"/>
    </location>
</feature>
<dbReference type="InterPro" id="IPR015421">
    <property type="entry name" value="PyrdxlP-dep_Trfase_major"/>
</dbReference>
<protein>
    <recommendedName>
        <fullName evidence="1">Probable hercynylcysteine sulfoxide lyase</fullName>
        <ecNumber evidence="1">4.4.-.-</ecNumber>
    </recommendedName>
</protein>
<keyword evidence="1" id="KW-0663">Pyridoxal phosphate</keyword>
<dbReference type="EC" id="4.4.-.-" evidence="1"/>
<dbReference type="InterPro" id="IPR015422">
    <property type="entry name" value="PyrdxlP-dep_Trfase_small"/>
</dbReference>
<keyword evidence="3" id="KW-0808">Transferase</keyword>
<accession>A0A839E264</accession>
<evidence type="ECO:0000313" key="4">
    <source>
        <dbReference type="Proteomes" id="UP000569329"/>
    </source>
</evidence>
<dbReference type="AlphaFoldDB" id="A0A839E264"/>
<dbReference type="InterPro" id="IPR027563">
    <property type="entry name" value="EgtE"/>
</dbReference>
<dbReference type="Gene3D" id="3.90.1150.10">
    <property type="entry name" value="Aspartate Aminotransferase, domain 1"/>
    <property type="match status" value="1"/>
</dbReference>
<dbReference type="EMBL" id="JACGWZ010000006">
    <property type="protein sequence ID" value="MBA8826646.1"/>
    <property type="molecule type" value="Genomic_DNA"/>
</dbReference>
<dbReference type="InterPro" id="IPR015424">
    <property type="entry name" value="PyrdxlP-dep_Trfase"/>
</dbReference>
<dbReference type="GO" id="GO:0016740">
    <property type="term" value="F:transferase activity"/>
    <property type="evidence" value="ECO:0007669"/>
    <property type="project" value="UniProtKB-KW"/>
</dbReference>
<dbReference type="UniPathway" id="UPA01014"/>
<comment type="cofactor">
    <cofactor evidence="1">
        <name>pyridoxal 5'-phosphate</name>
        <dbReference type="ChEBI" id="CHEBI:597326"/>
    </cofactor>
</comment>
<dbReference type="PANTHER" id="PTHR43586:SF24">
    <property type="entry name" value="BLR4730 PROTEIN"/>
    <property type="match status" value="1"/>
</dbReference>
<comment type="pathway">
    <text evidence="1">Amino-acid biosynthesis; ergothioneine biosynthesis.</text>
</comment>
<comment type="catalytic activity">
    <reaction evidence="1">
        <text>S-(hercyn-2-yl)-L-cysteine S-oxide + AH2 + H(+) = ergothioneine + pyruvate + A + NH4(+)</text>
        <dbReference type="Rhea" id="RHEA:42688"/>
        <dbReference type="ChEBI" id="CHEBI:13193"/>
        <dbReference type="ChEBI" id="CHEBI:15361"/>
        <dbReference type="ChEBI" id="CHEBI:15378"/>
        <dbReference type="ChEBI" id="CHEBI:17499"/>
        <dbReference type="ChEBI" id="CHEBI:28938"/>
        <dbReference type="ChEBI" id="CHEBI:82706"/>
        <dbReference type="ChEBI" id="CHEBI:134344"/>
    </reaction>
</comment>
<evidence type="ECO:0000256" key="1">
    <source>
        <dbReference type="HAMAP-Rule" id="MF_02038"/>
    </source>
</evidence>
<dbReference type="InterPro" id="IPR000192">
    <property type="entry name" value="Aminotrans_V_dom"/>
</dbReference>
<dbReference type="SUPFAM" id="SSF53383">
    <property type="entry name" value="PLP-dependent transferases"/>
    <property type="match status" value="1"/>
</dbReference>
<comment type="similarity">
    <text evidence="1">Belongs to the class-V pyridoxal-phosphate-dependent aminotransferase family. EgtE subfamily.</text>
</comment>
<sequence length="390" mass="41781">MLDDQRIRDDTPGIDGSRVFLDSAGSSLPPRPVLGTVTAHLHREAEVGGYRAAAERADDLGRVRSAVATLLNAPESSVALSDSATRSWLDFVTAVPLRPGQRVLISEVEYHSNAVHFLHRGIPFDVVPSDDSGALDPAALKRMLDDDVALVSLVHVPTNSGLINPVREVVELAHARGALVLLDACQSAGQVNLDVTELGVDGLTGTGRKWLRGPRGTGFLHVRPEIADRLTPAVLDGSGAEWTGEREIRPRADSGRFELWECDVAARLGLGAAVDYLLELGPERVEQAVRTRAARLRAGLSGIGGVSVRDPGRDRCGIVTFTVEGVGPDVVRAELARRDVTVTTSTRASTRIDMDRRDLAAVTRASPHYFVSDEEIDRAVGAVAEIAGER</sequence>
<comment type="caution">
    <text evidence="3">The sequence shown here is derived from an EMBL/GenBank/DDBJ whole genome shotgun (WGS) entry which is preliminary data.</text>
</comment>
<dbReference type="HAMAP" id="MF_02038">
    <property type="entry name" value="EgtE"/>
    <property type="match status" value="1"/>
</dbReference>
<keyword evidence="4" id="KW-1185">Reference proteome</keyword>
<comment type="function">
    <text evidence="1">Probably catalyzes the conversion of hercynylcysteine sulfoxide to ergothioneine.</text>
</comment>
<dbReference type="GO" id="GO:0016846">
    <property type="term" value="F:carbon-sulfur lyase activity"/>
    <property type="evidence" value="ECO:0007669"/>
    <property type="project" value="UniProtKB-UniRule"/>
</dbReference>